<sequence>MNWTLALKYLKGHQGHIEFPYPTCDESSEHPTALSKSSPKERMSVSIMKCLLLCMVVQLASSVRAHENVYFPDNLPEPLRQQQMPGWEVPRRQEDEKSPPFVPKPSSAMLPPPLPKLSSNELLTSSSGLSSPNHQSKPGGQQIGAQGKIYTSFLPPKWRIHVMNIISRGITKFTLDVDQALENTTNAGFNNLLFSPASLTTTLAMVLLASSGQTFDELTRILGVESGIDISKHSEVLHRIFGLMIQESDKIRSENSTLPQCKFAFGTFVEDGYPIREQFKQVSEKVYKSETINVDFSHNSKGAQNFINEWVSNRTMNKINHMLTDPPNPTTDVIILSAMYFHGEWNQYFMEGNTKRREFETDGSKVYVDMMFNGGSFPFYEDRNLGLKIVGFPYKGLEVMMYAILPNEPGTAALRDLKRRLNPELIDDLIGKMKNVSCIIGYPKMKLSSTLRMQPALEALGLGSLFDPSSADLSLLSPGRQGDPRPKPSQVPPQVPQNSPQASQNPPQYQQRQFQQVPQPQPAPSNFQSQFSGLGRGSIAVNQDTQKTYYLVNKDFMYPDYNRYYEAPTGTRLRSVSRWWADYNHKMSLSDGMSGGRIRRARQATRPIDQEFVNFLNAQNLPSFGVDELRNGAGLRNPGLYADDVIHKVEMSVDERGTEAAAATSVILDRSGDYKRFTANRPFVLFVRHNPSKVIWFWGTINRPEPYYPSP</sequence>
<evidence type="ECO:0000313" key="1">
    <source>
        <dbReference type="EMBL" id="KAJ8687226.1"/>
    </source>
</evidence>
<evidence type="ECO:0000313" key="2">
    <source>
        <dbReference type="Proteomes" id="UP001239111"/>
    </source>
</evidence>
<keyword evidence="2" id="KW-1185">Reference proteome</keyword>
<proteinExistence type="predicted"/>
<comment type="caution">
    <text evidence="1">The sequence shown here is derived from an EMBL/GenBank/DDBJ whole genome shotgun (WGS) entry which is preliminary data.</text>
</comment>
<reference evidence="1" key="1">
    <citation type="submission" date="2023-04" db="EMBL/GenBank/DDBJ databases">
        <title>A chromosome-level genome assembly of the parasitoid wasp Eretmocerus hayati.</title>
        <authorList>
            <person name="Zhong Y."/>
            <person name="Liu S."/>
            <person name="Liu Y."/>
        </authorList>
    </citation>
    <scope>NUCLEOTIDE SEQUENCE</scope>
    <source>
        <strain evidence="1">ZJU_SS_LIU_2023</strain>
    </source>
</reference>
<name>A0ACC2PWA9_9HYME</name>
<protein>
    <submittedName>
        <fullName evidence="1">Uncharacterized protein</fullName>
    </submittedName>
</protein>
<dbReference type="Proteomes" id="UP001239111">
    <property type="component" value="Chromosome 1"/>
</dbReference>
<dbReference type="EMBL" id="CM056741">
    <property type="protein sequence ID" value="KAJ8687226.1"/>
    <property type="molecule type" value="Genomic_DNA"/>
</dbReference>
<gene>
    <name evidence="1" type="ORF">QAD02_023020</name>
</gene>
<organism evidence="1 2">
    <name type="scientific">Eretmocerus hayati</name>
    <dbReference type="NCBI Taxonomy" id="131215"/>
    <lineage>
        <taxon>Eukaryota</taxon>
        <taxon>Metazoa</taxon>
        <taxon>Ecdysozoa</taxon>
        <taxon>Arthropoda</taxon>
        <taxon>Hexapoda</taxon>
        <taxon>Insecta</taxon>
        <taxon>Pterygota</taxon>
        <taxon>Neoptera</taxon>
        <taxon>Endopterygota</taxon>
        <taxon>Hymenoptera</taxon>
        <taxon>Apocrita</taxon>
        <taxon>Proctotrupomorpha</taxon>
        <taxon>Chalcidoidea</taxon>
        <taxon>Aphelinidae</taxon>
        <taxon>Aphelininae</taxon>
        <taxon>Eretmocerus</taxon>
    </lineage>
</organism>
<accession>A0ACC2PWA9</accession>